<keyword evidence="2" id="KW-1185">Reference proteome</keyword>
<dbReference type="InterPro" id="IPR029071">
    <property type="entry name" value="Ubiquitin-like_domsf"/>
</dbReference>
<evidence type="ECO:0000259" key="1">
    <source>
        <dbReference type="Pfam" id="PF18036"/>
    </source>
</evidence>
<dbReference type="InterPro" id="IPR040610">
    <property type="entry name" value="SNRNP25_ubiquitin"/>
</dbReference>
<organism evidence="2 3">
    <name type="scientific">Neodiprion lecontei</name>
    <name type="common">Redheaded pine sawfly</name>
    <dbReference type="NCBI Taxonomy" id="441921"/>
    <lineage>
        <taxon>Eukaryota</taxon>
        <taxon>Metazoa</taxon>
        <taxon>Ecdysozoa</taxon>
        <taxon>Arthropoda</taxon>
        <taxon>Hexapoda</taxon>
        <taxon>Insecta</taxon>
        <taxon>Pterygota</taxon>
        <taxon>Neoptera</taxon>
        <taxon>Endopterygota</taxon>
        <taxon>Hymenoptera</taxon>
        <taxon>Tenthredinoidea</taxon>
        <taxon>Diprionidae</taxon>
        <taxon>Diprioninae</taxon>
        <taxon>Neodiprion</taxon>
    </lineage>
</organism>
<dbReference type="GO" id="GO:1990904">
    <property type="term" value="C:ribonucleoprotein complex"/>
    <property type="evidence" value="ECO:0007669"/>
    <property type="project" value="UniProtKB-KW"/>
</dbReference>
<dbReference type="SUPFAM" id="SSF54236">
    <property type="entry name" value="Ubiquitin-like"/>
    <property type="match status" value="1"/>
</dbReference>
<sequence>MLFIFTGYVSEKCVDCGSSATHCRVDPAMSNVVTSEVDDSVTKDKSTPGAVEFAHDELVKLTKDAINKIIESDPLFSGIPADATVEEIKSQSAVAQGQAITLYLNRGELPMLSVVVPPHNTTVLDLKKAIKRHTLLALKREKVTKKISWKHVWRKYNVCFGSTQLVNDNENIKNYGLTNKAELHYVKKRREK</sequence>
<dbReference type="InterPro" id="IPR039690">
    <property type="entry name" value="SNRNP25"/>
</dbReference>
<gene>
    <name evidence="3" type="primary">LOC107223997</name>
</gene>
<dbReference type="PANTHER" id="PTHR14942:SF0">
    <property type="entry name" value="U11_U12 SMALL NUCLEAR RIBONUCLEOPROTEIN 25 KDA PROTEIN"/>
    <property type="match status" value="1"/>
</dbReference>
<protein>
    <submittedName>
        <fullName evidence="3">U11/U12 small nuclear ribonucleoprotein 25 kDa protein isoform X1</fullName>
    </submittedName>
</protein>
<evidence type="ECO:0000313" key="2">
    <source>
        <dbReference type="Proteomes" id="UP000829291"/>
    </source>
</evidence>
<dbReference type="Pfam" id="PF18036">
    <property type="entry name" value="Ubiquitin_4"/>
    <property type="match status" value="1"/>
</dbReference>
<name>A0ABM3GP56_NEOLC</name>
<accession>A0ABM3GP56</accession>
<reference evidence="3" key="1">
    <citation type="submission" date="2025-08" db="UniProtKB">
        <authorList>
            <consortium name="RefSeq"/>
        </authorList>
    </citation>
    <scope>IDENTIFICATION</scope>
    <source>
        <tissue evidence="3">Thorax and Abdomen</tissue>
    </source>
</reference>
<keyword evidence="3" id="KW-0687">Ribonucleoprotein</keyword>
<proteinExistence type="predicted"/>
<evidence type="ECO:0000313" key="3">
    <source>
        <dbReference type="RefSeq" id="XP_046602051.1"/>
    </source>
</evidence>
<dbReference type="Proteomes" id="UP000829291">
    <property type="component" value="Chromosome 7"/>
</dbReference>
<feature type="domain" description="SNRNP25 ubiquitin-like" evidence="1">
    <location>
        <begin position="100"/>
        <end position="188"/>
    </location>
</feature>
<dbReference type="RefSeq" id="XP_046602051.1">
    <property type="nucleotide sequence ID" value="XM_046746095.1"/>
</dbReference>
<dbReference type="CDD" id="cd17058">
    <property type="entry name" value="Ubl_SNRNP25"/>
    <property type="match status" value="1"/>
</dbReference>
<dbReference type="Gene3D" id="3.10.20.90">
    <property type="entry name" value="Phosphatidylinositol 3-kinase Catalytic Subunit, Chain A, domain 1"/>
    <property type="match status" value="1"/>
</dbReference>
<dbReference type="GeneID" id="107223997"/>
<dbReference type="PANTHER" id="PTHR14942">
    <property type="entry name" value="U11/U12 SMALL NUCLEAR RIBONUCLEOPROTEIN 25 KDA PROTEIN"/>
    <property type="match status" value="1"/>
</dbReference>